<dbReference type="EMBL" id="PYZI01000003">
    <property type="protein sequence ID" value="PTF14578.1"/>
    <property type="molecule type" value="Genomic_DNA"/>
</dbReference>
<dbReference type="GeneID" id="48888778"/>
<evidence type="ECO:0000313" key="3">
    <source>
        <dbReference type="EMBL" id="PTF14138.1"/>
    </source>
</evidence>
<feature type="domain" description="DUF1659" evidence="1">
    <location>
        <begin position="15"/>
        <end position="67"/>
    </location>
</feature>
<proteinExistence type="predicted"/>
<dbReference type="Pfam" id="PF07872">
    <property type="entry name" value="DUF1659"/>
    <property type="match status" value="1"/>
</dbReference>
<reference evidence="4" key="3">
    <citation type="submission" date="2018-03" db="EMBL/GenBank/DDBJ databases">
        <authorList>
            <person name="Naushad S."/>
        </authorList>
    </citation>
    <scope>NUCLEOTIDE SEQUENCE</scope>
    <source>
        <strain evidence="4">SNUC 1409</strain>
    </source>
</reference>
<name>A0A2K4DQN8_9STAP</name>
<dbReference type="Proteomes" id="UP000242547">
    <property type="component" value="Unassembled WGS sequence"/>
</dbReference>
<evidence type="ECO:0000313" key="7">
    <source>
        <dbReference type="Proteomes" id="UP000243350"/>
    </source>
</evidence>
<dbReference type="EMBL" id="PYZH01000044">
    <property type="protein sequence ID" value="PTF14138.1"/>
    <property type="molecule type" value="Genomic_DNA"/>
</dbReference>
<dbReference type="Proteomes" id="UP000242088">
    <property type="component" value="Unassembled WGS sequence"/>
</dbReference>
<protein>
    <recommendedName>
        <fullName evidence="1">DUF1659 domain-containing protein</fullName>
    </recommendedName>
</protein>
<sequence>MNEVTQLSVVCTRITHDENGKAKENKRRFTNLNTSATDAEIKSFVDVISHLLGEDFDKVEAIKTQDLA</sequence>
<evidence type="ECO:0000259" key="1">
    <source>
        <dbReference type="Pfam" id="PF07872"/>
    </source>
</evidence>
<reference evidence="5 6" key="1">
    <citation type="journal article" date="2016" name="Front. Microbiol.">
        <title>Comprehensive Phylogenetic Analysis of Bovine Non-aureus Staphylococci Species Based on Whole-Genome Sequencing.</title>
        <authorList>
            <person name="Naushad S."/>
            <person name="Barkema H.W."/>
            <person name="Luby C."/>
            <person name="Condas L.A."/>
            <person name="Nobrega D.B."/>
            <person name="Carson D.A."/>
            <person name="De Buck J."/>
        </authorList>
    </citation>
    <scope>NUCLEOTIDE SEQUENCE [LARGE SCALE GENOMIC DNA]</scope>
    <source>
        <strain evidence="4 5">SNUC 1409</strain>
        <strain evidence="3 7">SNUC 4143</strain>
        <strain evidence="2 6">SNUC 761</strain>
    </source>
</reference>
<gene>
    <name evidence="2" type="ORF">BUY44_05850</name>
    <name evidence="4" type="ORF">BUY47_03940</name>
    <name evidence="3" type="ORF">BUY48_07765</name>
</gene>
<organism evidence="2 6">
    <name type="scientific">Staphylococcus devriesei</name>
    <dbReference type="NCBI Taxonomy" id="586733"/>
    <lineage>
        <taxon>Bacteria</taxon>
        <taxon>Bacillati</taxon>
        <taxon>Bacillota</taxon>
        <taxon>Bacilli</taxon>
        <taxon>Bacillales</taxon>
        <taxon>Staphylococcaceae</taxon>
        <taxon>Staphylococcus</taxon>
    </lineage>
</organism>
<accession>A0A2K4DQN8</accession>
<comment type="caution">
    <text evidence="2">The sequence shown here is derived from an EMBL/GenBank/DDBJ whole genome shotgun (WGS) entry which is preliminary data.</text>
</comment>
<dbReference type="InterPro" id="IPR012454">
    <property type="entry name" value="DUF1659"/>
</dbReference>
<dbReference type="RefSeq" id="WP_103166127.1">
    <property type="nucleotide sequence ID" value="NZ_CP130489.1"/>
</dbReference>
<keyword evidence="5" id="KW-1185">Reference proteome</keyword>
<evidence type="ECO:0000313" key="2">
    <source>
        <dbReference type="EMBL" id="PTE73461.1"/>
    </source>
</evidence>
<evidence type="ECO:0000313" key="4">
    <source>
        <dbReference type="EMBL" id="PTF14578.1"/>
    </source>
</evidence>
<evidence type="ECO:0000313" key="6">
    <source>
        <dbReference type="Proteomes" id="UP000242547"/>
    </source>
</evidence>
<dbReference type="Proteomes" id="UP000243350">
    <property type="component" value="Unassembled WGS sequence"/>
</dbReference>
<dbReference type="EMBL" id="PYZL01000030">
    <property type="protein sequence ID" value="PTE73461.1"/>
    <property type="molecule type" value="Genomic_DNA"/>
</dbReference>
<dbReference type="AlphaFoldDB" id="A0A2K4DQN8"/>
<dbReference type="OrthoDB" id="2401283at2"/>
<evidence type="ECO:0000313" key="5">
    <source>
        <dbReference type="Proteomes" id="UP000242088"/>
    </source>
</evidence>
<reference evidence="2" key="2">
    <citation type="submission" date="2018-03" db="EMBL/GenBank/DDBJ databases">
        <authorList>
            <person name="Keele B.F."/>
        </authorList>
    </citation>
    <scope>NUCLEOTIDE SEQUENCE</scope>
    <source>
        <strain evidence="3">SNUC 4143</strain>
        <strain evidence="2">SNUC 761</strain>
    </source>
</reference>